<evidence type="ECO:0000313" key="4">
    <source>
        <dbReference type="EMBL" id="GHO99050.1"/>
    </source>
</evidence>
<dbReference type="Pfam" id="PF20254">
    <property type="entry name" value="DMFA2_C"/>
    <property type="match status" value="1"/>
</dbReference>
<proteinExistence type="predicted"/>
<dbReference type="Proteomes" id="UP000597444">
    <property type="component" value="Unassembled WGS sequence"/>
</dbReference>
<evidence type="ECO:0000313" key="5">
    <source>
        <dbReference type="Proteomes" id="UP000597444"/>
    </source>
</evidence>
<feature type="region of interest" description="Disordered" evidence="1">
    <location>
        <begin position="74"/>
        <end position="93"/>
    </location>
</feature>
<evidence type="ECO:0000256" key="1">
    <source>
        <dbReference type="SAM" id="MobiDB-lite"/>
    </source>
</evidence>
<dbReference type="EMBL" id="BNJK01000002">
    <property type="protein sequence ID" value="GHO99050.1"/>
    <property type="molecule type" value="Genomic_DNA"/>
</dbReference>
<dbReference type="InterPro" id="IPR046540">
    <property type="entry name" value="DMFA2_C"/>
</dbReference>
<protein>
    <recommendedName>
        <fullName evidence="3">N,N-dimethylformamidase beta subunit-like C-terminal domain-containing protein</fullName>
    </recommendedName>
</protein>
<accession>A0A8J3IV47</accession>
<organism evidence="4 5">
    <name type="scientific">Reticulibacter mediterranei</name>
    <dbReference type="NCBI Taxonomy" id="2778369"/>
    <lineage>
        <taxon>Bacteria</taxon>
        <taxon>Bacillati</taxon>
        <taxon>Chloroflexota</taxon>
        <taxon>Ktedonobacteria</taxon>
        <taxon>Ktedonobacterales</taxon>
        <taxon>Reticulibacteraceae</taxon>
        <taxon>Reticulibacter</taxon>
    </lineage>
</organism>
<sequence>MPYQLILVIAILFALFVLPTWNVDTATNISLSQIHYNLNQNPIYRENQKSGTTSWQSAELQKDSQQPLISAFNASPNPTVTPATGEGSGNEPANTVWKAPVISGYADQTSINHGESIHFYVSTSQPAYNLEVYRMGWYNGNGAHLLLKVANLTGQNQPVPEPQPGFGLIECKWQVSYTLQTASTWTSGVYLAKLIAKNGAVGYIIFVVRADDIAADILYQIPITTYQAYNNWGGKSLYDFNSIEHRANKVSYDRPYTLWNGAGFFFEGDYNMIRWLESHNYNVTYVTSLDTQTNPLMYTNRKLFLTNWHDEYWSKEMRDNLTTAMNQGENLAFFSANNIYWQIRFEPSSSNVPNRVQVCYKDGLYDPIGHVDPEITTVQWRDQPVNEPENALLGIMYRSEIDYGTSFPWVVTNANHWIYQGTGVKNGDKIPGMIGYEYDSVWNNGHTPANLEVLSSSPVRDKYGRQTTANSAIYTTASNALIFAGGTIYWSWKLDDNTYQHGGADRRVQLMTANILRAMIDGTYRTPGSPESASTLSMLTTNQYLLALAGPLVVIVAGAVLIRLIVRRRRTAMSRSKR</sequence>
<name>A0A8J3IV47_9CHLR</name>
<comment type="caution">
    <text evidence="4">The sequence shown here is derived from an EMBL/GenBank/DDBJ whole genome shotgun (WGS) entry which is preliminary data.</text>
</comment>
<keyword evidence="2" id="KW-0812">Transmembrane</keyword>
<evidence type="ECO:0000256" key="2">
    <source>
        <dbReference type="SAM" id="Phobius"/>
    </source>
</evidence>
<keyword evidence="5" id="KW-1185">Reference proteome</keyword>
<feature type="domain" description="N,N-dimethylformamidase beta subunit-like C-terminal" evidence="3">
    <location>
        <begin position="130"/>
        <end position="499"/>
    </location>
</feature>
<keyword evidence="2" id="KW-0472">Membrane</keyword>
<evidence type="ECO:0000259" key="3">
    <source>
        <dbReference type="Pfam" id="PF20254"/>
    </source>
</evidence>
<feature type="transmembrane region" description="Helical" evidence="2">
    <location>
        <begin position="544"/>
        <end position="566"/>
    </location>
</feature>
<reference evidence="4" key="1">
    <citation type="submission" date="2020-10" db="EMBL/GenBank/DDBJ databases">
        <title>Taxonomic study of unclassified bacteria belonging to the class Ktedonobacteria.</title>
        <authorList>
            <person name="Yabe S."/>
            <person name="Wang C.M."/>
            <person name="Zheng Y."/>
            <person name="Sakai Y."/>
            <person name="Cavaletti L."/>
            <person name="Monciardini P."/>
            <person name="Donadio S."/>
        </authorList>
    </citation>
    <scope>NUCLEOTIDE SEQUENCE</scope>
    <source>
        <strain evidence="4">ID150040</strain>
    </source>
</reference>
<gene>
    <name evidence="4" type="ORF">KSF_090980</name>
</gene>
<dbReference type="AlphaFoldDB" id="A0A8J3IV47"/>
<keyword evidence="2" id="KW-1133">Transmembrane helix</keyword>